<dbReference type="AlphaFoldDB" id="T1FN27"/>
<evidence type="ECO:0000313" key="22">
    <source>
        <dbReference type="Proteomes" id="UP000015101"/>
    </source>
</evidence>
<feature type="transmembrane region" description="Helical" evidence="18">
    <location>
        <begin position="58"/>
        <end position="77"/>
    </location>
</feature>
<dbReference type="SUPFAM" id="SSF81665">
    <property type="entry name" value="Calcium ATPase, transmembrane domain M"/>
    <property type="match status" value="1"/>
</dbReference>
<dbReference type="GO" id="GO:0030007">
    <property type="term" value="P:intracellular potassium ion homeostasis"/>
    <property type="evidence" value="ECO:0000318"/>
    <property type="project" value="GO_Central"/>
</dbReference>
<reference evidence="22" key="1">
    <citation type="submission" date="2012-12" db="EMBL/GenBank/DDBJ databases">
        <authorList>
            <person name="Hellsten U."/>
            <person name="Grimwood J."/>
            <person name="Chapman J.A."/>
            <person name="Shapiro H."/>
            <person name="Aerts A."/>
            <person name="Otillar R.P."/>
            <person name="Terry A.Y."/>
            <person name="Boore J.L."/>
            <person name="Simakov O."/>
            <person name="Marletaz F."/>
            <person name="Cho S.-J."/>
            <person name="Edsinger-Gonzales E."/>
            <person name="Havlak P."/>
            <person name="Kuo D.-H."/>
            <person name="Larsson T."/>
            <person name="Lv J."/>
            <person name="Arendt D."/>
            <person name="Savage R."/>
            <person name="Osoegawa K."/>
            <person name="de Jong P."/>
            <person name="Lindberg D.R."/>
            <person name="Seaver E.C."/>
            <person name="Weisblat D.A."/>
            <person name="Putnam N.H."/>
            <person name="Grigoriev I.V."/>
            <person name="Rokhsar D.S."/>
        </authorList>
    </citation>
    <scope>NUCLEOTIDE SEQUENCE</scope>
</reference>
<dbReference type="GO" id="GO:0005886">
    <property type="term" value="C:plasma membrane"/>
    <property type="evidence" value="ECO:0000318"/>
    <property type="project" value="GO_Central"/>
</dbReference>
<dbReference type="GO" id="GO:0036376">
    <property type="term" value="P:sodium ion export across plasma membrane"/>
    <property type="evidence" value="ECO:0000318"/>
    <property type="project" value="GO_Central"/>
</dbReference>
<dbReference type="PRINTS" id="PR00119">
    <property type="entry name" value="CATATPASE"/>
</dbReference>
<dbReference type="InterPro" id="IPR023299">
    <property type="entry name" value="ATPase_P-typ_cyto_dom_N"/>
</dbReference>
<dbReference type="Pfam" id="PF13246">
    <property type="entry name" value="Cation_ATPase"/>
    <property type="match status" value="1"/>
</dbReference>
<feature type="transmembrane region" description="Helical" evidence="18">
    <location>
        <begin position="878"/>
        <end position="904"/>
    </location>
</feature>
<dbReference type="GO" id="GO:0005524">
    <property type="term" value="F:ATP binding"/>
    <property type="evidence" value="ECO:0007669"/>
    <property type="project" value="UniProtKB-KW"/>
</dbReference>
<keyword evidence="6" id="KW-0597">Phosphoprotein</keyword>
<dbReference type="InterPro" id="IPR001757">
    <property type="entry name" value="P_typ_ATPase"/>
</dbReference>
<keyword evidence="18" id="KW-0479">Metal-binding</keyword>
<evidence type="ECO:0000256" key="12">
    <source>
        <dbReference type="ARBA" id="ARBA00022989"/>
    </source>
</evidence>
<dbReference type="STRING" id="6412.T1FN27"/>
<dbReference type="InParanoid" id="T1FN27"/>
<name>T1FN27_HELRO</name>
<dbReference type="InterPro" id="IPR005775">
    <property type="entry name" value="P-type_ATPase_IIC"/>
</dbReference>
<dbReference type="EMBL" id="AMQM01004592">
    <property type="status" value="NOT_ANNOTATED_CDS"/>
    <property type="molecule type" value="Genomic_DNA"/>
</dbReference>
<keyword evidence="14 18" id="KW-0472">Membrane</keyword>
<evidence type="ECO:0000256" key="17">
    <source>
        <dbReference type="ARBA" id="ARBA00038795"/>
    </source>
</evidence>
<dbReference type="EnsemblMetazoa" id="HelroT185638">
    <property type="protein sequence ID" value="HelroP185638"/>
    <property type="gene ID" value="HelroG185638"/>
</dbReference>
<organism evidence="21 22">
    <name type="scientific">Helobdella robusta</name>
    <name type="common">Californian leech</name>
    <dbReference type="NCBI Taxonomy" id="6412"/>
    <lineage>
        <taxon>Eukaryota</taxon>
        <taxon>Metazoa</taxon>
        <taxon>Spiralia</taxon>
        <taxon>Lophotrochozoa</taxon>
        <taxon>Annelida</taxon>
        <taxon>Clitellata</taxon>
        <taxon>Hirudinea</taxon>
        <taxon>Rhynchobdellida</taxon>
        <taxon>Glossiphoniidae</taxon>
        <taxon>Helobdella</taxon>
    </lineage>
</organism>
<keyword evidence="9 18" id="KW-0067">ATP-binding</keyword>
<dbReference type="EMBL" id="KB096633">
    <property type="protein sequence ID" value="ESO03268.1"/>
    <property type="molecule type" value="Genomic_DNA"/>
</dbReference>
<dbReference type="PRINTS" id="PR00121">
    <property type="entry name" value="NAKATPASE"/>
</dbReference>
<reference evidence="21" key="3">
    <citation type="submission" date="2015-06" db="UniProtKB">
        <authorList>
            <consortium name="EnsemblMetazoa"/>
        </authorList>
    </citation>
    <scope>IDENTIFICATION</scope>
</reference>
<feature type="transmembrane region" description="Helical" evidence="18">
    <location>
        <begin position="765"/>
        <end position="787"/>
    </location>
</feature>
<evidence type="ECO:0000256" key="14">
    <source>
        <dbReference type="ARBA" id="ARBA00023136"/>
    </source>
</evidence>
<dbReference type="PANTHER" id="PTHR43294">
    <property type="entry name" value="SODIUM/POTASSIUM-TRANSPORTING ATPASE SUBUNIT ALPHA"/>
    <property type="match status" value="1"/>
</dbReference>
<dbReference type="GO" id="GO:0005391">
    <property type="term" value="F:P-type sodium:potassium-exchanging transporter activity"/>
    <property type="evidence" value="ECO:0000318"/>
    <property type="project" value="GO_Central"/>
</dbReference>
<dbReference type="InterPro" id="IPR023298">
    <property type="entry name" value="ATPase_P-typ_TM_dom_sf"/>
</dbReference>
<dbReference type="GO" id="GO:0016887">
    <property type="term" value="F:ATP hydrolysis activity"/>
    <property type="evidence" value="ECO:0007669"/>
    <property type="project" value="InterPro"/>
</dbReference>
<keyword evidence="3 18" id="KW-0813">Transport</keyword>
<keyword evidence="12 18" id="KW-1133">Transmembrane helix</keyword>
<keyword evidence="18" id="KW-0406">Ion transport</keyword>
<protein>
    <recommendedName>
        <fullName evidence="18">Sodium/potassium-transporting ATPase subunit alpha</fullName>
    </recommendedName>
</protein>
<keyword evidence="8 18" id="KW-0547">Nucleotide-binding</keyword>
<dbReference type="GeneID" id="20210226"/>
<keyword evidence="11" id="KW-1278">Translocase</keyword>
<dbReference type="FunFam" id="3.40.50.1000:FF:000083">
    <property type="entry name" value="Sodium/potassium-transporting ATPase subunit alpha"/>
    <property type="match status" value="1"/>
</dbReference>
<evidence type="ECO:0000313" key="21">
    <source>
        <dbReference type="EnsemblMetazoa" id="HelroP185638"/>
    </source>
</evidence>
<comment type="subunit">
    <text evidence="17">The sodium/potassium-transporting ATPase is composed of a catalytic alpha subunit, an auxiliary non-catalytic beta subunit and an additional regulatory subunit.</text>
</comment>
<keyword evidence="10 18" id="KW-0630">Potassium</keyword>
<proteinExistence type="inferred from homology"/>
<dbReference type="FunFam" id="3.40.1110.10:FF:000001">
    <property type="entry name" value="Sodium/potassium-transporting ATPase subunit alpha"/>
    <property type="match status" value="1"/>
</dbReference>
<keyword evidence="15" id="KW-0739">Sodium transport</keyword>
<comment type="similarity">
    <text evidence="2 18">Belongs to the cation transport ATPase (P-type) (TC 3.A.3) family. Type IIC subfamily.</text>
</comment>
<dbReference type="FunFam" id="2.70.150.10:FF:000003">
    <property type="entry name" value="Sodium/potassium-transporting ATPase subunit alpha"/>
    <property type="match status" value="1"/>
</dbReference>
<dbReference type="CTD" id="20210226"/>
<evidence type="ECO:0000313" key="20">
    <source>
        <dbReference type="EMBL" id="ESO03268.1"/>
    </source>
</evidence>
<dbReference type="GO" id="GO:1990573">
    <property type="term" value="P:potassium ion import across plasma membrane"/>
    <property type="evidence" value="ECO:0000318"/>
    <property type="project" value="GO_Central"/>
</dbReference>
<evidence type="ECO:0000256" key="8">
    <source>
        <dbReference type="ARBA" id="ARBA00022741"/>
    </source>
</evidence>
<keyword evidence="4" id="KW-1003">Cell membrane</keyword>
<evidence type="ECO:0000259" key="19">
    <source>
        <dbReference type="SMART" id="SM00831"/>
    </source>
</evidence>
<dbReference type="InterPro" id="IPR050510">
    <property type="entry name" value="Cation_transp_ATPase_P-type"/>
</dbReference>
<sequence>MNMVEHKCSLQELADRLGVNFETGISQDRAKYTLERDGPNELSPPRTTPEWVKFSKHLFSGFSILLWTAAILSFIVFSVESATQEIPAPEDLYLGFVLVGIIIVNGAFSYYMEVKSSYIVESFKDLAPQFATVYRKGEKMNVHAEELVVGDIVEVKPGDRIPADLRLIITRGFKVDNSALTGESEPKVRTADYTNENPLETRNLVFYSTTVVEGMARGVVIATGDRTVMGRIANMSARMELGSESLLSQELQYLILILSIIGGSLSLLFFFIALIDQFFWIDALRFLVGIIIACVPEGLLPTITMCLAISSMKMSYKNCMVRNLEAIETLGSTSVICSDKSGTLTQNKMKVSRMWFDNQIFNADFSLNQENAEYSRTMPSWMALARAAMLCNRAEFVNPMDNTDPMKRPCSGDPLEVAILRFLECSIGNTYDFRTRNRKVCEIAFNKTIKYQVSIHEMDDAKDPRYLLVMTGAPERVFDRCSTILVNGAEQRINSTWRLAFHNSFLALGELGESVIGVVDSRLPLEQYPINYQFDPDAENFPQTGLRFLGLITTVDPPKASVPSAVAKCKSAGVKVIMITGDHPITAKAIAKGMGIISERSECADDIAARLNIPITEVNPRDAQACVIHGSDLRDLTFTQLQNILYNYDELVFARTNPHQKLIIVEACQKQGNVVAVTGDGVNDTPALKKADIGIAMGLQGSDVSKQSADVILLDDNFASIVFGIEEGRISFDNIKKTVLFTLTSNIAEIAAFLLFIIARIPLPLGALTILVIDLGTNLIPGMSLAFEREEFNAEVMNRPPRDVKTQKILSRQMLSLAFGQLGLIEMAGAFFMYFAIMAESGFWPARLLGLRDVWLMRGINDVEDAYGQEWSWGHRMVLMYTCQTAFFAALVIQQWATVIVCRARKSCSSWQKPNAVLNISLFFNTFLLLFFIYCPGLDRGIRMYPLRWSWLFAPIQFMILIFVYDEFRKLIIYYSPGLFIEHETLY</sequence>
<dbReference type="SUPFAM" id="SSF81653">
    <property type="entry name" value="Calcium ATPase, transduction domain A"/>
    <property type="match status" value="1"/>
</dbReference>
<dbReference type="GO" id="GO:0006883">
    <property type="term" value="P:intracellular sodium ion homeostasis"/>
    <property type="evidence" value="ECO:0000318"/>
    <property type="project" value="GO_Central"/>
</dbReference>
<feature type="transmembrane region" description="Helical" evidence="18">
    <location>
        <begin position="92"/>
        <end position="112"/>
    </location>
</feature>
<evidence type="ECO:0000256" key="7">
    <source>
        <dbReference type="ARBA" id="ARBA00022692"/>
    </source>
</evidence>
<dbReference type="Gene3D" id="2.70.150.10">
    <property type="entry name" value="Calcium-transporting ATPase, cytoplasmic transduction domain A"/>
    <property type="match status" value="1"/>
</dbReference>
<dbReference type="Gene3D" id="3.40.50.1000">
    <property type="entry name" value="HAD superfamily/HAD-like"/>
    <property type="match status" value="1"/>
</dbReference>
<evidence type="ECO:0000256" key="5">
    <source>
        <dbReference type="ARBA" id="ARBA00022538"/>
    </source>
</evidence>
<dbReference type="InterPro" id="IPR004014">
    <property type="entry name" value="ATPase_P-typ_cation-transptr_N"/>
</dbReference>
<evidence type="ECO:0000256" key="9">
    <source>
        <dbReference type="ARBA" id="ARBA00022840"/>
    </source>
</evidence>
<dbReference type="OrthoDB" id="3352408at2759"/>
<evidence type="ECO:0000256" key="4">
    <source>
        <dbReference type="ARBA" id="ARBA00022475"/>
    </source>
</evidence>
<dbReference type="InterPro" id="IPR023214">
    <property type="entry name" value="HAD_sf"/>
</dbReference>
<dbReference type="RefSeq" id="XP_009018416.1">
    <property type="nucleotide sequence ID" value="XM_009020168.1"/>
</dbReference>
<evidence type="ECO:0000256" key="13">
    <source>
        <dbReference type="ARBA" id="ARBA00023053"/>
    </source>
</evidence>
<dbReference type="PANTHER" id="PTHR43294:SF13">
    <property type="entry name" value="SODIUM_POTASSIUM-TRANSPORTING ATPASE SUBUNIT ALPHA"/>
    <property type="match status" value="1"/>
</dbReference>
<evidence type="ECO:0000256" key="15">
    <source>
        <dbReference type="ARBA" id="ARBA00023201"/>
    </source>
</evidence>
<dbReference type="InterPro" id="IPR008250">
    <property type="entry name" value="ATPase_P-typ_transduc_dom_A_sf"/>
</dbReference>
<dbReference type="InterPro" id="IPR006068">
    <property type="entry name" value="ATPase_P-typ_cation-transptr_C"/>
</dbReference>
<dbReference type="KEGG" id="hro:HELRODRAFT_185638"/>
<evidence type="ECO:0000256" key="18">
    <source>
        <dbReference type="RuleBase" id="RU362084"/>
    </source>
</evidence>
<dbReference type="HOGENOM" id="CLU_002360_3_3_1"/>
<dbReference type="FunFam" id="1.20.1110.10:FF:000095">
    <property type="entry name" value="Sodium/potassium-transporting ATPase subunit alpha-1"/>
    <property type="match status" value="1"/>
</dbReference>
<dbReference type="Proteomes" id="UP000015101">
    <property type="component" value="Unassembled WGS sequence"/>
</dbReference>
<dbReference type="Gene3D" id="3.40.1110.10">
    <property type="entry name" value="Calcium-transporting ATPase, cytoplasmic domain N"/>
    <property type="match status" value="1"/>
</dbReference>
<dbReference type="Pfam" id="PF00122">
    <property type="entry name" value="E1-E2_ATPase"/>
    <property type="match status" value="1"/>
</dbReference>
<evidence type="ECO:0000256" key="11">
    <source>
        <dbReference type="ARBA" id="ARBA00022967"/>
    </source>
</evidence>
<keyword evidence="5 18" id="KW-0633">Potassium transport</keyword>
<gene>
    <name evidence="21" type="primary">20210226</name>
    <name evidence="20" type="ORF">HELRODRAFT_185638</name>
</gene>
<evidence type="ECO:0000256" key="16">
    <source>
        <dbReference type="ARBA" id="ARBA00037422"/>
    </source>
</evidence>
<comment type="function">
    <text evidence="16">This is the catalytic component of the active enzyme, which catalyzes the hydrolysis of ATP coupled with the exchange of sodium and potassium ions across the plasma membrane. This action creates the electrochemical gradient of sodium and potassium ions, providing the energy for active transport of various nutrients.</text>
</comment>
<dbReference type="Pfam" id="PF00690">
    <property type="entry name" value="Cation_ATPase_N"/>
    <property type="match status" value="1"/>
</dbReference>
<dbReference type="SUPFAM" id="SSF81660">
    <property type="entry name" value="Metal cation-transporting ATPase, ATP-binding domain N"/>
    <property type="match status" value="1"/>
</dbReference>
<reference evidence="20 22" key="2">
    <citation type="journal article" date="2013" name="Nature">
        <title>Insights into bilaterian evolution from three spiralian genomes.</title>
        <authorList>
            <person name="Simakov O."/>
            <person name="Marletaz F."/>
            <person name="Cho S.J."/>
            <person name="Edsinger-Gonzales E."/>
            <person name="Havlak P."/>
            <person name="Hellsten U."/>
            <person name="Kuo D.H."/>
            <person name="Larsson T."/>
            <person name="Lv J."/>
            <person name="Arendt D."/>
            <person name="Savage R."/>
            <person name="Osoegawa K."/>
            <person name="de Jong P."/>
            <person name="Grimwood J."/>
            <person name="Chapman J.A."/>
            <person name="Shapiro H."/>
            <person name="Aerts A."/>
            <person name="Otillar R.P."/>
            <person name="Terry A.Y."/>
            <person name="Boore J.L."/>
            <person name="Grigoriev I.V."/>
            <person name="Lindberg D.R."/>
            <person name="Seaver E.C."/>
            <person name="Weisblat D.A."/>
            <person name="Putnam N.H."/>
            <person name="Rokhsar D.S."/>
        </authorList>
    </citation>
    <scope>NUCLEOTIDE SEQUENCE</scope>
</reference>
<accession>T1FN27</accession>
<dbReference type="InterPro" id="IPR059000">
    <property type="entry name" value="ATPase_P-type_domA"/>
</dbReference>
<evidence type="ECO:0000256" key="1">
    <source>
        <dbReference type="ARBA" id="ARBA00004651"/>
    </source>
</evidence>
<keyword evidence="7 18" id="KW-0812">Transmembrane</keyword>
<dbReference type="Gene3D" id="1.20.1110.10">
    <property type="entry name" value="Calcium-transporting ATPase, transmembrane domain"/>
    <property type="match status" value="1"/>
</dbReference>
<keyword evidence="13" id="KW-0915">Sodium</keyword>
<feature type="transmembrane region" description="Helical" evidence="18">
    <location>
        <begin position="946"/>
        <end position="965"/>
    </location>
</feature>
<dbReference type="NCBIfam" id="TIGR01106">
    <property type="entry name" value="ATPase-IIC_X-K"/>
    <property type="match status" value="1"/>
</dbReference>
<keyword evidence="22" id="KW-1185">Reference proteome</keyword>
<feature type="transmembrane region" description="Helical" evidence="18">
    <location>
        <begin position="815"/>
        <end position="837"/>
    </location>
</feature>
<dbReference type="InterPro" id="IPR036412">
    <property type="entry name" value="HAD-like_sf"/>
</dbReference>
<dbReference type="NCBIfam" id="TIGR01494">
    <property type="entry name" value="ATPase_P-type"/>
    <property type="match status" value="2"/>
</dbReference>
<feature type="transmembrane region" description="Helical" evidence="18">
    <location>
        <begin position="253"/>
        <end position="275"/>
    </location>
</feature>
<dbReference type="SMART" id="SM00831">
    <property type="entry name" value="Cation_ATPase_N"/>
    <property type="match status" value="1"/>
</dbReference>
<evidence type="ECO:0000256" key="6">
    <source>
        <dbReference type="ARBA" id="ARBA00022553"/>
    </source>
</evidence>
<dbReference type="SUPFAM" id="SSF56784">
    <property type="entry name" value="HAD-like"/>
    <property type="match status" value="1"/>
</dbReference>
<dbReference type="Pfam" id="PF00689">
    <property type="entry name" value="Cation_ATPase_C"/>
    <property type="match status" value="1"/>
</dbReference>
<evidence type="ECO:0000256" key="3">
    <source>
        <dbReference type="ARBA" id="ARBA00022448"/>
    </source>
</evidence>
<evidence type="ECO:0000256" key="10">
    <source>
        <dbReference type="ARBA" id="ARBA00022958"/>
    </source>
</evidence>
<feature type="transmembrane region" description="Helical" evidence="18">
    <location>
        <begin position="739"/>
        <end position="759"/>
    </location>
</feature>
<feature type="domain" description="Cation-transporting P-type ATPase N-terminal" evidence="19">
    <location>
        <begin position="4"/>
        <end position="78"/>
    </location>
</feature>
<dbReference type="eggNOG" id="KOG0203">
    <property type="taxonomic scope" value="Eukaryota"/>
</dbReference>
<evidence type="ECO:0000256" key="2">
    <source>
        <dbReference type="ARBA" id="ARBA00006934"/>
    </source>
</evidence>
<dbReference type="GO" id="GO:0046872">
    <property type="term" value="F:metal ion binding"/>
    <property type="evidence" value="ECO:0007669"/>
    <property type="project" value="UniProtKB-KW"/>
</dbReference>
<comment type="subcellular location">
    <subcellularLocation>
        <location evidence="1 18">Cell membrane</location>
        <topology evidence="1 18">Multi-pass membrane protein</topology>
    </subcellularLocation>
</comment>
<feature type="transmembrane region" description="Helical" evidence="18">
    <location>
        <begin position="916"/>
        <end position="934"/>
    </location>
</feature>
<feature type="transmembrane region" description="Helical" evidence="18">
    <location>
        <begin position="287"/>
        <end position="310"/>
    </location>
</feature>
<dbReference type="GO" id="GO:1902600">
    <property type="term" value="P:proton transmembrane transport"/>
    <property type="evidence" value="ECO:0000318"/>
    <property type="project" value="GO_Central"/>
</dbReference>